<protein>
    <recommendedName>
        <fullName evidence="3">Gliding motility-associated C-terminal domain-containing protein</fullName>
    </recommendedName>
</protein>
<evidence type="ECO:0000313" key="2">
    <source>
        <dbReference type="Proteomes" id="UP000287527"/>
    </source>
</evidence>
<keyword evidence="2" id="KW-1185">Reference proteome</keyword>
<reference evidence="1 2" key="1">
    <citation type="submission" date="2019-01" db="EMBL/GenBank/DDBJ databases">
        <title>Flavobacterium sp. nov.,isolated from freshwater.</title>
        <authorList>
            <person name="Zhang R."/>
            <person name="Du Z.-J."/>
        </authorList>
    </citation>
    <scope>NUCLEOTIDE SEQUENCE [LARGE SCALE GENOMIC DNA]</scope>
    <source>
        <strain evidence="1 2">1E403</strain>
    </source>
</reference>
<evidence type="ECO:0008006" key="3">
    <source>
        <dbReference type="Google" id="ProtNLM"/>
    </source>
</evidence>
<comment type="caution">
    <text evidence="1">The sequence shown here is derived from an EMBL/GenBank/DDBJ whole genome shotgun (WGS) entry which is preliminary data.</text>
</comment>
<dbReference type="EMBL" id="SBII01000014">
    <property type="protein sequence ID" value="RWW92014.1"/>
    <property type="molecule type" value="Genomic_DNA"/>
</dbReference>
<name>A0A3S3QTX6_9FLAO</name>
<feature type="non-terminal residue" evidence="1">
    <location>
        <position position="530"/>
    </location>
</feature>
<dbReference type="Proteomes" id="UP000287527">
    <property type="component" value="Unassembled WGS sequence"/>
</dbReference>
<organism evidence="1 2">
    <name type="scientific">Flavobacterium cerinum</name>
    <dbReference type="NCBI Taxonomy" id="2502784"/>
    <lineage>
        <taxon>Bacteria</taxon>
        <taxon>Pseudomonadati</taxon>
        <taxon>Bacteroidota</taxon>
        <taxon>Flavobacteriia</taxon>
        <taxon>Flavobacteriales</taxon>
        <taxon>Flavobacteriaceae</taxon>
        <taxon>Flavobacterium</taxon>
    </lineage>
</organism>
<evidence type="ECO:0000313" key="1">
    <source>
        <dbReference type="EMBL" id="RWW92014.1"/>
    </source>
</evidence>
<dbReference type="AlphaFoldDB" id="A0A3S3QTX6"/>
<accession>A0A3S3QTX6</accession>
<sequence length="530" mass="56899">MPSNTGAIAAPNAYPSGPAVETVFVRVTVEGTGCYRIVLQDLKVEPLPIILEPTQDVLTVCDTDGNGIGEFNLAALITAMENGEPNIAITFHHTLEDAQDGNNPIGNTTEYINTDPYLEYIYVRVVNTVSGCVNGEVYQLSLIVEPAPQAPALDPLTLCDEDSNNQDLKTIFNLTQQDAVIYAALNAAPGSLTIHYFITEAAARAGAPRITTSGNYFGSDAQVIWVRVASANGCFSVTSFVLKVNKPLLLTTPPMLTVCTETLPNTGQAVFDLTQRDNDILGPLGVGKGYTVAYYETNPKTNPLAVAIATPTAYTNPAPPAGNPKTLYVVVTSKEGCKSYTTLTIKVLPLPMPDTTPDRLELCDDNNSPDGIEIFNLKLAEADIRDNDNQSVVTYYAQEPDAEAGTNAIADPTAYPSGSGFVWVRMEANTNNPADPKCHQVVQLELKVNPLPAIGDANGNVPPYPICQDNLTGFAEFKLNDHIEKILGNNSAADYTIEFYFDQAALDAGTALPRLYTNVVPNSQTILVMV</sequence>
<proteinExistence type="predicted"/>
<gene>
    <name evidence="1" type="ORF">EPI11_16550</name>
</gene>